<sequence>MINKNSRNGILFTAVIIMVMTIAMRSTNNMVITTLPLLSKIDLGFSKFFVGIISALLYLFTFSATFYINPRLSASPRRFLFIISNIVITVLLVLYFLANYIIIWPVSALAGFSYGMLMPNLITSASLINDQKTRERLISLYSVGLSLSLIIGPVFEDYILSITSNNYRLVFLYFVPIAVAGLIASIWIKFPETKHENRKRAFKNRSLKISILTITTYNVPFAALSIFLTLFAISRFHISGALAYSPYIYFFAVSFITRSFMTVRPFNSIKSPLLISIIITAAALAAFPFLPNFLSFILVMMLLGIPHGSVFPLSTIIISRGSSLEERSAVNSYFMAYNNILFMIIPLVFGYIVGIIGYSVSFFLLIIPVIVSSVALYWKYSNDEIFSYSSSNRGRVRKNASKIIYK</sequence>
<evidence type="ECO:0000313" key="3">
    <source>
        <dbReference type="EMBL" id="KQB35332.1"/>
    </source>
</evidence>
<protein>
    <submittedName>
        <fullName evidence="3">MFS transporter</fullName>
    </submittedName>
</protein>
<keyword evidence="1" id="KW-1133">Transmembrane helix</keyword>
<feature type="transmembrane region" description="Helical" evidence="1">
    <location>
        <begin position="103"/>
        <end position="125"/>
    </location>
</feature>
<dbReference type="InterPro" id="IPR036259">
    <property type="entry name" value="MFS_trans_sf"/>
</dbReference>
<dbReference type="Pfam" id="PF07690">
    <property type="entry name" value="MFS_1"/>
    <property type="match status" value="2"/>
</dbReference>
<feature type="transmembrane region" description="Helical" evidence="1">
    <location>
        <begin position="209"/>
        <end position="232"/>
    </location>
</feature>
<feature type="transmembrane region" description="Helical" evidence="1">
    <location>
        <begin position="167"/>
        <end position="188"/>
    </location>
</feature>
<dbReference type="Proteomes" id="UP000050301">
    <property type="component" value="Unassembled WGS sequence"/>
</dbReference>
<dbReference type="RefSeq" id="WP_055040952.1">
    <property type="nucleotide sequence ID" value="NZ_LKBH01000153.1"/>
</dbReference>
<feature type="transmembrane region" description="Helical" evidence="1">
    <location>
        <begin position="273"/>
        <end position="290"/>
    </location>
</feature>
<dbReference type="AlphaFoldDB" id="A0A0N8VL24"/>
<evidence type="ECO:0000256" key="1">
    <source>
        <dbReference type="SAM" id="Phobius"/>
    </source>
</evidence>
<feature type="transmembrane region" description="Helical" evidence="1">
    <location>
        <begin position="244"/>
        <end position="261"/>
    </location>
</feature>
<dbReference type="CDD" id="cd06174">
    <property type="entry name" value="MFS"/>
    <property type="match status" value="1"/>
</dbReference>
<evidence type="ECO:0000313" key="4">
    <source>
        <dbReference type="Proteomes" id="UP000050301"/>
    </source>
</evidence>
<dbReference type="SUPFAM" id="SSF103473">
    <property type="entry name" value="MFS general substrate transporter"/>
    <property type="match status" value="1"/>
</dbReference>
<feature type="domain" description="Major facilitator superfamily (MFS) profile" evidence="2">
    <location>
        <begin position="1"/>
        <end position="384"/>
    </location>
</feature>
<evidence type="ECO:0000259" key="2">
    <source>
        <dbReference type="PROSITE" id="PS50850"/>
    </source>
</evidence>
<dbReference type="PANTHER" id="PTHR23531">
    <property type="entry name" value="QUINOLENE RESISTANCE PROTEIN NORA"/>
    <property type="match status" value="1"/>
</dbReference>
<dbReference type="InterPro" id="IPR020846">
    <property type="entry name" value="MFS_dom"/>
</dbReference>
<accession>A0A0N8VL24</accession>
<feature type="transmembrane region" description="Helical" evidence="1">
    <location>
        <begin position="330"/>
        <end position="349"/>
    </location>
</feature>
<reference evidence="3 4" key="1">
    <citation type="submission" date="2015-09" db="EMBL/GenBank/DDBJ databases">
        <title>Heavy metals and arsenic resistance mechanisms in polyextremophilic archaea of the family Ferroplasmaceae.</title>
        <authorList>
            <person name="Bulaev A.G."/>
            <person name="Kanygina A.V."/>
        </authorList>
    </citation>
    <scope>NUCLEOTIDE SEQUENCE [LARGE SCALE GENOMIC DNA]</scope>
    <source>
        <strain evidence="3 4">BH2</strain>
    </source>
</reference>
<keyword evidence="4" id="KW-1185">Reference proteome</keyword>
<name>A0A0N8VL24_9ARCH</name>
<keyword evidence="1" id="KW-0472">Membrane</keyword>
<comment type="caution">
    <text evidence="3">The sequence shown here is derived from an EMBL/GenBank/DDBJ whole genome shotgun (WGS) entry which is preliminary data.</text>
</comment>
<dbReference type="InterPro" id="IPR052714">
    <property type="entry name" value="MFS_Exporter"/>
</dbReference>
<gene>
    <name evidence="3" type="ORF">AOG55_07100</name>
</gene>
<feature type="transmembrane region" description="Helical" evidence="1">
    <location>
        <begin position="79"/>
        <end position="97"/>
    </location>
</feature>
<dbReference type="InParanoid" id="A0A0N8VL24"/>
<dbReference type="PROSITE" id="PS50850">
    <property type="entry name" value="MFS"/>
    <property type="match status" value="1"/>
</dbReference>
<keyword evidence="1" id="KW-0812">Transmembrane</keyword>
<dbReference type="GO" id="GO:0022857">
    <property type="term" value="F:transmembrane transporter activity"/>
    <property type="evidence" value="ECO:0007669"/>
    <property type="project" value="InterPro"/>
</dbReference>
<feature type="transmembrane region" description="Helical" evidence="1">
    <location>
        <begin position="296"/>
        <end position="318"/>
    </location>
</feature>
<proteinExistence type="predicted"/>
<dbReference type="Gene3D" id="1.20.1250.20">
    <property type="entry name" value="MFS general substrate transporter like domains"/>
    <property type="match status" value="2"/>
</dbReference>
<organism evidence="3 4">
    <name type="scientific">Acidiplasma cupricumulans</name>
    <dbReference type="NCBI Taxonomy" id="312540"/>
    <lineage>
        <taxon>Archaea</taxon>
        <taxon>Methanobacteriati</taxon>
        <taxon>Thermoplasmatota</taxon>
        <taxon>Thermoplasmata</taxon>
        <taxon>Thermoplasmatales</taxon>
        <taxon>Ferroplasmaceae</taxon>
        <taxon>Acidiplasma</taxon>
    </lineage>
</organism>
<feature type="transmembrane region" description="Helical" evidence="1">
    <location>
        <begin position="9"/>
        <end position="28"/>
    </location>
</feature>
<dbReference type="EMBL" id="LKBH01000153">
    <property type="protein sequence ID" value="KQB35332.1"/>
    <property type="molecule type" value="Genomic_DNA"/>
</dbReference>
<dbReference type="PANTHER" id="PTHR23531:SF1">
    <property type="entry name" value="QUINOLENE RESISTANCE PROTEIN NORA"/>
    <property type="match status" value="1"/>
</dbReference>
<feature type="transmembrane region" description="Helical" evidence="1">
    <location>
        <begin position="137"/>
        <end position="155"/>
    </location>
</feature>
<feature type="transmembrane region" description="Helical" evidence="1">
    <location>
        <begin position="48"/>
        <end position="67"/>
    </location>
</feature>
<dbReference type="InterPro" id="IPR011701">
    <property type="entry name" value="MFS"/>
</dbReference>
<feature type="transmembrane region" description="Helical" evidence="1">
    <location>
        <begin position="355"/>
        <end position="378"/>
    </location>
</feature>